<protein>
    <submittedName>
        <fullName evidence="2">Alpha/beta hydrolase</fullName>
    </submittedName>
</protein>
<accession>A0A4Y9EQY2</accession>
<organism evidence="2 3">
    <name type="scientific">Glacieibacterium arshaanense</name>
    <dbReference type="NCBI Taxonomy" id="2511025"/>
    <lineage>
        <taxon>Bacteria</taxon>
        <taxon>Pseudomonadati</taxon>
        <taxon>Pseudomonadota</taxon>
        <taxon>Alphaproteobacteria</taxon>
        <taxon>Sphingomonadales</taxon>
        <taxon>Sphingosinicellaceae</taxon>
        <taxon>Glacieibacterium</taxon>
    </lineage>
</organism>
<keyword evidence="2" id="KW-0378">Hydrolase</keyword>
<dbReference type="SUPFAM" id="SSF53474">
    <property type="entry name" value="alpha/beta-Hydrolases"/>
    <property type="match status" value="1"/>
</dbReference>
<reference evidence="2 3" key="1">
    <citation type="submission" date="2019-02" db="EMBL/GenBank/DDBJ databases">
        <title>Polymorphobacter sp. isolated from the lake at the Tibet of China.</title>
        <authorList>
            <person name="Li A."/>
        </authorList>
    </citation>
    <scope>NUCLEOTIDE SEQUENCE [LARGE SCALE GENOMIC DNA]</scope>
    <source>
        <strain evidence="2 3">DJ1R-1</strain>
    </source>
</reference>
<dbReference type="PANTHER" id="PTHR43689">
    <property type="entry name" value="HYDROLASE"/>
    <property type="match status" value="1"/>
</dbReference>
<gene>
    <name evidence="2" type="ORF">EUV02_02120</name>
</gene>
<comment type="caution">
    <text evidence="2">The sequence shown here is derived from an EMBL/GenBank/DDBJ whole genome shotgun (WGS) entry which is preliminary data.</text>
</comment>
<dbReference type="Gene3D" id="3.40.50.1820">
    <property type="entry name" value="alpha/beta hydrolase"/>
    <property type="match status" value="1"/>
</dbReference>
<dbReference type="InterPro" id="IPR000073">
    <property type="entry name" value="AB_hydrolase_1"/>
</dbReference>
<evidence type="ECO:0000313" key="3">
    <source>
        <dbReference type="Proteomes" id="UP000297737"/>
    </source>
</evidence>
<feature type="domain" description="Serine aminopeptidase S33" evidence="1">
    <location>
        <begin position="29"/>
        <end position="248"/>
    </location>
</feature>
<dbReference type="GO" id="GO:0016787">
    <property type="term" value="F:hydrolase activity"/>
    <property type="evidence" value="ECO:0007669"/>
    <property type="project" value="UniProtKB-KW"/>
</dbReference>
<dbReference type="InterPro" id="IPR029058">
    <property type="entry name" value="AB_hydrolase_fold"/>
</dbReference>
<dbReference type="OrthoDB" id="9815441at2"/>
<dbReference type="AlphaFoldDB" id="A0A4Y9EQY2"/>
<dbReference type="PRINTS" id="PR00111">
    <property type="entry name" value="ABHYDROLASE"/>
</dbReference>
<dbReference type="RefSeq" id="WP_135244567.1">
    <property type="nucleotide sequence ID" value="NZ_SIHO01000001.1"/>
</dbReference>
<keyword evidence="3" id="KW-1185">Reference proteome</keyword>
<dbReference type="InterPro" id="IPR022742">
    <property type="entry name" value="Hydrolase_4"/>
</dbReference>
<dbReference type="Proteomes" id="UP000297737">
    <property type="component" value="Unassembled WGS sequence"/>
</dbReference>
<dbReference type="Pfam" id="PF12146">
    <property type="entry name" value="Hydrolase_4"/>
    <property type="match status" value="1"/>
</dbReference>
<dbReference type="PANTHER" id="PTHR43689:SF8">
    <property type="entry name" value="ALPHA_BETA-HYDROLASES SUPERFAMILY PROTEIN"/>
    <property type="match status" value="1"/>
</dbReference>
<sequence>MESVFVTYDNGRDAQLVTLEVMTQGAGPLVVLIASLGRGVTDFADLAAKLAAAGYRAASTNPRGIGNSTGPAAQTMADFAMDVAQVVKTLSPAGRPAVLIGHAFGNRVARATATYHPDCVSSLILLACGGQVPIAPAAGKALRDVFDDSLSEEDHIAAVRTAFFAPGNDPEVWRDGWYTAVAQAQQLALHATPTESWVGGGTTPLFVIQADCDAIAPLANAEALQAAHPDRVSIATLPLAGHAMLPEQPEALANIVLERLRAIG</sequence>
<evidence type="ECO:0000313" key="2">
    <source>
        <dbReference type="EMBL" id="TFU05842.1"/>
    </source>
</evidence>
<dbReference type="EMBL" id="SIHO01000001">
    <property type="protein sequence ID" value="TFU05842.1"/>
    <property type="molecule type" value="Genomic_DNA"/>
</dbReference>
<name>A0A4Y9EQY2_9SPHN</name>
<evidence type="ECO:0000259" key="1">
    <source>
        <dbReference type="Pfam" id="PF12146"/>
    </source>
</evidence>
<proteinExistence type="predicted"/>